<keyword evidence="2" id="KW-1133">Transmembrane helix</keyword>
<keyword evidence="4" id="KW-1185">Reference proteome</keyword>
<dbReference type="InterPro" id="IPR045936">
    <property type="entry name" value="DUF6356"/>
</dbReference>
<comment type="caution">
    <text evidence="3">The sequence shown here is derived from an EMBL/GenBank/DDBJ whole genome shotgun (WGS) entry which is preliminary data.</text>
</comment>
<dbReference type="RefSeq" id="WP_008599856.1">
    <property type="nucleotide sequence ID" value="NZ_AMRV01000001.1"/>
</dbReference>
<dbReference type="AlphaFoldDB" id="M2U953"/>
<evidence type="ECO:0000256" key="1">
    <source>
        <dbReference type="SAM" id="MobiDB-lite"/>
    </source>
</evidence>
<sequence>MANGAVSNRASTNPTARERPGLLHRLFAEHPAMVGESYAEHASNAGRFGLKLIGAGTACIVHAVIPAFCVSTASRTVTRMHEDMRRRQPIRRDGSDHGIEYHI</sequence>
<gene>
    <name evidence="3" type="ORF">C725_0417</name>
</gene>
<evidence type="ECO:0000256" key="2">
    <source>
        <dbReference type="SAM" id="Phobius"/>
    </source>
</evidence>
<proteinExistence type="predicted"/>
<evidence type="ECO:0000313" key="3">
    <source>
        <dbReference type="EMBL" id="EMD84487.1"/>
    </source>
</evidence>
<keyword evidence="2" id="KW-0812">Transmembrane</keyword>
<protein>
    <recommendedName>
        <fullName evidence="5">Capsule biosynthesis protein</fullName>
    </recommendedName>
</protein>
<feature type="transmembrane region" description="Helical" evidence="2">
    <location>
        <begin position="52"/>
        <end position="77"/>
    </location>
</feature>
<dbReference type="Pfam" id="PF19883">
    <property type="entry name" value="DUF6356"/>
    <property type="match status" value="1"/>
</dbReference>
<feature type="region of interest" description="Disordered" evidence="1">
    <location>
        <begin position="1"/>
        <end position="21"/>
    </location>
</feature>
<evidence type="ECO:0008006" key="5">
    <source>
        <dbReference type="Google" id="ProtNLM"/>
    </source>
</evidence>
<organism evidence="3 4">
    <name type="scientific">Pacificimonas flava</name>
    <dbReference type="NCBI Taxonomy" id="1234595"/>
    <lineage>
        <taxon>Bacteria</taxon>
        <taxon>Pseudomonadati</taxon>
        <taxon>Pseudomonadota</taxon>
        <taxon>Alphaproteobacteria</taxon>
        <taxon>Sphingomonadales</taxon>
        <taxon>Sphingosinicellaceae</taxon>
        <taxon>Pacificimonas</taxon>
    </lineage>
</organism>
<name>M2U953_9SPHN</name>
<feature type="compositionally biased region" description="Polar residues" evidence="1">
    <location>
        <begin position="1"/>
        <end position="15"/>
    </location>
</feature>
<keyword evidence="2" id="KW-0472">Membrane</keyword>
<evidence type="ECO:0000313" key="4">
    <source>
        <dbReference type="Proteomes" id="UP000011717"/>
    </source>
</evidence>
<dbReference type="Proteomes" id="UP000011717">
    <property type="component" value="Unassembled WGS sequence"/>
</dbReference>
<accession>M2U953</accession>
<dbReference type="EMBL" id="AMRV01000001">
    <property type="protein sequence ID" value="EMD84487.1"/>
    <property type="molecule type" value="Genomic_DNA"/>
</dbReference>
<reference evidence="3 4" key="1">
    <citation type="journal article" date="2013" name="Genome Announc.">
        <title>Draft Genome Sequence of Strain JLT2015T, Belonging to the Family Sphingomonadaceae of the Alphaproteobacteria.</title>
        <authorList>
            <person name="Tang K."/>
            <person name="Liu K."/>
            <person name="Li S."/>
            <person name="Jiao N."/>
        </authorList>
    </citation>
    <scope>NUCLEOTIDE SEQUENCE [LARGE SCALE GENOMIC DNA]</scope>
    <source>
        <strain evidence="3 4">JLT2015</strain>
    </source>
</reference>
<feature type="region of interest" description="Disordered" evidence="1">
    <location>
        <begin position="81"/>
        <end position="103"/>
    </location>
</feature>